<keyword evidence="2" id="KW-0812">Transmembrane</keyword>
<dbReference type="EMBL" id="MU860401">
    <property type="protein sequence ID" value="KAK4234212.1"/>
    <property type="molecule type" value="Genomic_DNA"/>
</dbReference>
<evidence type="ECO:0000256" key="1">
    <source>
        <dbReference type="SAM" id="MobiDB-lite"/>
    </source>
</evidence>
<gene>
    <name evidence="3" type="ORF">C8A03DRAFT_38028</name>
</gene>
<evidence type="ECO:0000313" key="4">
    <source>
        <dbReference type="Proteomes" id="UP001303760"/>
    </source>
</evidence>
<dbReference type="Pfam" id="PF11911">
    <property type="entry name" value="DUF3429"/>
    <property type="match status" value="1"/>
</dbReference>
<accession>A0AAN7H7J2</accession>
<proteinExistence type="predicted"/>
<feature type="compositionally biased region" description="Basic and acidic residues" evidence="1">
    <location>
        <begin position="335"/>
        <end position="352"/>
    </location>
</feature>
<dbReference type="PANTHER" id="PTHR15887:SF1">
    <property type="entry name" value="TRANSMEMBRANE PROTEIN 69"/>
    <property type="match status" value="1"/>
</dbReference>
<evidence type="ECO:0000313" key="3">
    <source>
        <dbReference type="EMBL" id="KAK4234212.1"/>
    </source>
</evidence>
<feature type="region of interest" description="Disordered" evidence="1">
    <location>
        <begin position="86"/>
        <end position="117"/>
    </location>
</feature>
<keyword evidence="4" id="KW-1185">Reference proteome</keyword>
<organism evidence="3 4">
    <name type="scientific">Achaetomium macrosporum</name>
    <dbReference type="NCBI Taxonomy" id="79813"/>
    <lineage>
        <taxon>Eukaryota</taxon>
        <taxon>Fungi</taxon>
        <taxon>Dikarya</taxon>
        <taxon>Ascomycota</taxon>
        <taxon>Pezizomycotina</taxon>
        <taxon>Sordariomycetes</taxon>
        <taxon>Sordariomycetidae</taxon>
        <taxon>Sordariales</taxon>
        <taxon>Chaetomiaceae</taxon>
        <taxon>Achaetomium</taxon>
    </lineage>
</organism>
<name>A0AAN7H7J2_9PEZI</name>
<protein>
    <recommendedName>
        <fullName evidence="5">Mitochondrial inner membrane protein 1</fullName>
    </recommendedName>
</protein>
<keyword evidence="2" id="KW-1133">Transmembrane helix</keyword>
<dbReference type="InterPro" id="IPR021836">
    <property type="entry name" value="DUF3429"/>
</dbReference>
<feature type="transmembrane region" description="Helical" evidence="2">
    <location>
        <begin position="231"/>
        <end position="255"/>
    </location>
</feature>
<sequence>MLSTAVRRAWPLSIRAQTFALNGRVQRTAQTSSVLSLPLRQAPRPTRGAATPYGPLHISLCTPFSTKPPLQPKGIDRDFEKEVAQKKLETRPEEVTSQSSVRHVLEESQAPPDENPDVMVDLKNDLNTVKETFALGSVPREAYALGLAGTLPYLATSLSTVFLSWNLNIDYPTQSLHLNSLLFDHDAAAHWLQVLEPIQVGYGAVIVSFLGAIHWGLEFAEKQPARDRTRVRYAIGVLAPIVAWPTIFMPTVWALTTQFSAFGALYFADARATARGWAPPWYQTYRFVLTAVVGVALLVSLVGRAKVGEGHPRLSKTDIAERLKGNTKTEDYRKWAKEEEKEKERVREEKKKEEKRRKQAEKKAKEEDQKNKEEKGDGKKSEESGSEDKDSEKANDSEKAKDSEKANDIEEANDDKKDGEK</sequence>
<evidence type="ECO:0008006" key="5">
    <source>
        <dbReference type="Google" id="ProtNLM"/>
    </source>
</evidence>
<feature type="compositionally biased region" description="Basic and acidic residues" evidence="1">
    <location>
        <begin position="361"/>
        <end position="421"/>
    </location>
</feature>
<feature type="transmembrane region" description="Helical" evidence="2">
    <location>
        <begin position="285"/>
        <end position="303"/>
    </location>
</feature>
<feature type="transmembrane region" description="Helical" evidence="2">
    <location>
        <begin position="200"/>
        <end position="219"/>
    </location>
</feature>
<feature type="transmembrane region" description="Helical" evidence="2">
    <location>
        <begin position="142"/>
        <end position="165"/>
    </location>
</feature>
<feature type="region of interest" description="Disordered" evidence="1">
    <location>
        <begin position="335"/>
        <end position="421"/>
    </location>
</feature>
<keyword evidence="2" id="KW-0472">Membrane</keyword>
<comment type="caution">
    <text evidence="3">The sequence shown here is derived from an EMBL/GenBank/DDBJ whole genome shotgun (WGS) entry which is preliminary data.</text>
</comment>
<dbReference type="Proteomes" id="UP001303760">
    <property type="component" value="Unassembled WGS sequence"/>
</dbReference>
<reference evidence="3" key="1">
    <citation type="journal article" date="2023" name="Mol. Phylogenet. Evol.">
        <title>Genome-scale phylogeny and comparative genomics of the fungal order Sordariales.</title>
        <authorList>
            <person name="Hensen N."/>
            <person name="Bonometti L."/>
            <person name="Westerberg I."/>
            <person name="Brannstrom I.O."/>
            <person name="Guillou S."/>
            <person name="Cros-Aarteil S."/>
            <person name="Calhoun S."/>
            <person name="Haridas S."/>
            <person name="Kuo A."/>
            <person name="Mondo S."/>
            <person name="Pangilinan J."/>
            <person name="Riley R."/>
            <person name="LaButti K."/>
            <person name="Andreopoulos B."/>
            <person name="Lipzen A."/>
            <person name="Chen C."/>
            <person name="Yan M."/>
            <person name="Daum C."/>
            <person name="Ng V."/>
            <person name="Clum A."/>
            <person name="Steindorff A."/>
            <person name="Ohm R.A."/>
            <person name="Martin F."/>
            <person name="Silar P."/>
            <person name="Natvig D.O."/>
            <person name="Lalanne C."/>
            <person name="Gautier V."/>
            <person name="Ament-Velasquez S.L."/>
            <person name="Kruys A."/>
            <person name="Hutchinson M.I."/>
            <person name="Powell A.J."/>
            <person name="Barry K."/>
            <person name="Miller A.N."/>
            <person name="Grigoriev I.V."/>
            <person name="Debuchy R."/>
            <person name="Gladieux P."/>
            <person name="Hiltunen Thoren M."/>
            <person name="Johannesson H."/>
        </authorList>
    </citation>
    <scope>NUCLEOTIDE SEQUENCE</scope>
    <source>
        <strain evidence="3">CBS 532.94</strain>
    </source>
</reference>
<evidence type="ECO:0000256" key="2">
    <source>
        <dbReference type="SAM" id="Phobius"/>
    </source>
</evidence>
<reference evidence="3" key="2">
    <citation type="submission" date="2023-05" db="EMBL/GenBank/DDBJ databases">
        <authorList>
            <consortium name="Lawrence Berkeley National Laboratory"/>
            <person name="Steindorff A."/>
            <person name="Hensen N."/>
            <person name="Bonometti L."/>
            <person name="Westerberg I."/>
            <person name="Brannstrom I.O."/>
            <person name="Guillou S."/>
            <person name="Cros-Aarteil S."/>
            <person name="Calhoun S."/>
            <person name="Haridas S."/>
            <person name="Kuo A."/>
            <person name="Mondo S."/>
            <person name="Pangilinan J."/>
            <person name="Riley R."/>
            <person name="Labutti K."/>
            <person name="Andreopoulos B."/>
            <person name="Lipzen A."/>
            <person name="Chen C."/>
            <person name="Yanf M."/>
            <person name="Daum C."/>
            <person name="Ng V."/>
            <person name="Clum A."/>
            <person name="Ohm R."/>
            <person name="Martin F."/>
            <person name="Silar P."/>
            <person name="Natvig D."/>
            <person name="Lalanne C."/>
            <person name="Gautier V."/>
            <person name="Ament-Velasquez S.L."/>
            <person name="Kruys A."/>
            <person name="Hutchinson M.I."/>
            <person name="Powell A.J."/>
            <person name="Barry K."/>
            <person name="Miller A.N."/>
            <person name="Grigoriev I.V."/>
            <person name="Debuchy R."/>
            <person name="Gladieux P."/>
            <person name="Thoren M.H."/>
            <person name="Johannesson H."/>
        </authorList>
    </citation>
    <scope>NUCLEOTIDE SEQUENCE</scope>
    <source>
        <strain evidence="3">CBS 532.94</strain>
    </source>
</reference>
<dbReference type="PANTHER" id="PTHR15887">
    <property type="entry name" value="TRANSMEMBRANE PROTEIN 69"/>
    <property type="match status" value="1"/>
</dbReference>
<dbReference type="AlphaFoldDB" id="A0AAN7H7J2"/>